<reference evidence="1" key="1">
    <citation type="submission" date="2015-12" db="EMBL/GenBank/DDBJ databases">
        <title>De novo transcriptome assembly of four potential Pierce s Disease insect vectors from Arizona vineyards.</title>
        <authorList>
            <person name="Tassone E.E."/>
        </authorList>
    </citation>
    <scope>NUCLEOTIDE SEQUENCE</scope>
</reference>
<protein>
    <submittedName>
        <fullName evidence="1">Uncharacterized protein</fullName>
    </submittedName>
</protein>
<accession>A0A1B6EBV2</accession>
<dbReference type="AlphaFoldDB" id="A0A1B6EBV2"/>
<name>A0A1B6EBV2_9HEMI</name>
<evidence type="ECO:0000313" key="1">
    <source>
        <dbReference type="EMBL" id="JAS35411.1"/>
    </source>
</evidence>
<dbReference type="EMBL" id="GEDC01001887">
    <property type="protein sequence ID" value="JAS35411.1"/>
    <property type="molecule type" value="Transcribed_RNA"/>
</dbReference>
<gene>
    <name evidence="1" type="ORF">g.12139</name>
</gene>
<sequence>SSVGVNIGNLATLHGNHIRNSLEKSPLLEKKGVQICIQGSSIVKATPETSTITVVGSSSANCNVPGSSKGKVSPNQLTPLSTFLQSSTSHASGVVITPTSSYQQHIEKEGARLSSAVNSDLVEELTPDKILELPVFLDDTQLESDNSPMKIIVNKQQIDGARSVKTSIPSIKYVQRTQQPVKYTKIVLTKKEKGDSSGQATLFVEKVIDSDNKTLTINPRIRAISSTTQESQFYQ</sequence>
<organism evidence="1">
    <name type="scientific">Clastoptera arizonana</name>
    <name type="common">Arizona spittle bug</name>
    <dbReference type="NCBI Taxonomy" id="38151"/>
    <lineage>
        <taxon>Eukaryota</taxon>
        <taxon>Metazoa</taxon>
        <taxon>Ecdysozoa</taxon>
        <taxon>Arthropoda</taxon>
        <taxon>Hexapoda</taxon>
        <taxon>Insecta</taxon>
        <taxon>Pterygota</taxon>
        <taxon>Neoptera</taxon>
        <taxon>Paraneoptera</taxon>
        <taxon>Hemiptera</taxon>
        <taxon>Auchenorrhyncha</taxon>
        <taxon>Cercopoidea</taxon>
        <taxon>Clastopteridae</taxon>
        <taxon>Clastoptera</taxon>
    </lineage>
</organism>
<feature type="non-terminal residue" evidence="1">
    <location>
        <position position="1"/>
    </location>
</feature>
<proteinExistence type="predicted"/>